<reference evidence="2 3" key="1">
    <citation type="submission" date="2019-01" db="EMBL/GenBank/DDBJ databases">
        <title>A draft genome assembly of the solar-powered sea slug Elysia chlorotica.</title>
        <authorList>
            <person name="Cai H."/>
            <person name="Li Q."/>
            <person name="Fang X."/>
            <person name="Li J."/>
            <person name="Curtis N.E."/>
            <person name="Altenburger A."/>
            <person name="Shibata T."/>
            <person name="Feng M."/>
            <person name="Maeda T."/>
            <person name="Schwartz J.A."/>
            <person name="Shigenobu S."/>
            <person name="Lundholm N."/>
            <person name="Nishiyama T."/>
            <person name="Yang H."/>
            <person name="Hasebe M."/>
            <person name="Li S."/>
            <person name="Pierce S.K."/>
            <person name="Wang J."/>
        </authorList>
    </citation>
    <scope>NUCLEOTIDE SEQUENCE [LARGE SCALE GENOMIC DNA]</scope>
    <source>
        <strain evidence="2">EC2010</strain>
        <tissue evidence="2">Whole organism of an adult</tissue>
    </source>
</reference>
<evidence type="ECO:0000313" key="3">
    <source>
        <dbReference type="Proteomes" id="UP000271974"/>
    </source>
</evidence>
<gene>
    <name evidence="2" type="ORF">EGW08_003923</name>
</gene>
<dbReference type="GO" id="GO:0005739">
    <property type="term" value="C:mitochondrion"/>
    <property type="evidence" value="ECO:0007669"/>
    <property type="project" value="GOC"/>
</dbReference>
<dbReference type="PANTHER" id="PTHR21519">
    <property type="entry name" value="PDZ DOMAIN-CONTAINING PROTEIN 8"/>
    <property type="match status" value="1"/>
</dbReference>
<feature type="compositionally biased region" description="Basic residues" evidence="1">
    <location>
        <begin position="409"/>
        <end position="419"/>
    </location>
</feature>
<evidence type="ECO:0000313" key="2">
    <source>
        <dbReference type="EMBL" id="RUS88285.1"/>
    </source>
</evidence>
<dbReference type="GO" id="GO:0044233">
    <property type="term" value="C:mitochondria-associated endoplasmic reticulum membrane contact site"/>
    <property type="evidence" value="ECO:0007669"/>
    <property type="project" value="InterPro"/>
</dbReference>
<protein>
    <submittedName>
        <fullName evidence="2">Uncharacterized protein</fullName>
    </submittedName>
</protein>
<dbReference type="OrthoDB" id="10004596at2759"/>
<dbReference type="EMBL" id="RQTK01000087">
    <property type="protein sequence ID" value="RUS88285.1"/>
    <property type="molecule type" value="Genomic_DNA"/>
</dbReference>
<feature type="compositionally biased region" description="Basic and acidic residues" evidence="1">
    <location>
        <begin position="324"/>
        <end position="347"/>
    </location>
</feature>
<feature type="compositionally biased region" description="Acidic residues" evidence="1">
    <location>
        <begin position="479"/>
        <end position="488"/>
    </location>
</feature>
<dbReference type="GO" id="GO:0051560">
    <property type="term" value="P:mitochondrial calcium ion homeostasis"/>
    <property type="evidence" value="ECO:0007669"/>
    <property type="project" value="InterPro"/>
</dbReference>
<feature type="region of interest" description="Disordered" evidence="1">
    <location>
        <begin position="312"/>
        <end position="431"/>
    </location>
</feature>
<organism evidence="2 3">
    <name type="scientific">Elysia chlorotica</name>
    <name type="common">Eastern emerald elysia</name>
    <name type="synonym">Sea slug</name>
    <dbReference type="NCBI Taxonomy" id="188477"/>
    <lineage>
        <taxon>Eukaryota</taxon>
        <taxon>Metazoa</taxon>
        <taxon>Spiralia</taxon>
        <taxon>Lophotrochozoa</taxon>
        <taxon>Mollusca</taxon>
        <taxon>Gastropoda</taxon>
        <taxon>Heterobranchia</taxon>
        <taxon>Euthyneura</taxon>
        <taxon>Panpulmonata</taxon>
        <taxon>Sacoglossa</taxon>
        <taxon>Placobranchoidea</taxon>
        <taxon>Plakobranchidae</taxon>
        <taxon>Elysia</taxon>
    </lineage>
</organism>
<dbReference type="InterPro" id="IPR039275">
    <property type="entry name" value="PDZD8"/>
</dbReference>
<feature type="compositionally biased region" description="Polar residues" evidence="1">
    <location>
        <begin position="64"/>
        <end position="90"/>
    </location>
</feature>
<name>A0A433U3A2_ELYCH</name>
<sequence length="534" mass="57913">MPAALNDKAIHSAKQAGAQLFADMDPLLRKDKLEEMVRKLDDQLILEMQNKESLEQQLAVLETEQLSAETGRTSPSSSPQHWAAPSSSANRSKEVKALHQRLDKSGEKVDALRLLMLQYCSGLQNCINSLEIEDGEGRSVDPDGNGSGSPANGTSNSPSPPSVVSESAATAANFSDDTDSPKTERKRSAFGGMSQGVGGFVRRASSSVKEKMSSFKEFGRKTTSKAATPGRALDQPESSQEMLQIVTTSERNNSGLNPIVEIGEPAQVPTLQRNARSKSDGQVENFVRLAETPSLKSSSTLEINNPAVSSLLEGPHLVNNGSRDTNDVPHDTRRASKYPEVEIHVENADSSNSHAERERPRKRKVKSDEPKHLLREALEDGHQILRSRSDSNLDLTMDASRLSPGAGAGRKHGPGRGTHKKTDPIRGSNQLSPKHILAYRGSSSSLPQLVAHDDSDSDCSDYVVIDTSEDEARHSDSTSEYDYDDDDGELDAVTDVTFEGDPRVVAPGSGVDVEDEEGTPDHRAIIQHLHTYQV</sequence>
<feature type="compositionally biased region" description="Basic and acidic residues" evidence="1">
    <location>
        <begin position="366"/>
        <end position="391"/>
    </location>
</feature>
<evidence type="ECO:0000256" key="1">
    <source>
        <dbReference type="SAM" id="MobiDB-lite"/>
    </source>
</evidence>
<feature type="compositionally biased region" description="Low complexity" evidence="1">
    <location>
        <begin position="148"/>
        <end position="173"/>
    </location>
</feature>
<feature type="region of interest" description="Disordered" evidence="1">
    <location>
        <begin position="134"/>
        <end position="241"/>
    </location>
</feature>
<feature type="compositionally biased region" description="Basic and acidic residues" evidence="1">
    <location>
        <begin position="208"/>
        <end position="220"/>
    </location>
</feature>
<dbReference type="PANTHER" id="PTHR21519:SF1">
    <property type="entry name" value="PDZ DOMAIN-CONTAINING PROTEIN 8"/>
    <property type="match status" value="1"/>
</dbReference>
<feature type="region of interest" description="Disordered" evidence="1">
    <location>
        <begin position="500"/>
        <end position="520"/>
    </location>
</feature>
<dbReference type="Proteomes" id="UP000271974">
    <property type="component" value="Unassembled WGS sequence"/>
</dbReference>
<keyword evidence="3" id="KW-1185">Reference proteome</keyword>
<feature type="region of interest" description="Disordered" evidence="1">
    <location>
        <begin position="447"/>
        <end position="488"/>
    </location>
</feature>
<comment type="caution">
    <text evidence="2">The sequence shown here is derived from an EMBL/GenBank/DDBJ whole genome shotgun (WGS) entry which is preliminary data.</text>
</comment>
<proteinExistence type="predicted"/>
<dbReference type="GO" id="GO:1990456">
    <property type="term" value="P:mitochondrion-endoplasmic reticulum membrane tethering"/>
    <property type="evidence" value="ECO:0007669"/>
    <property type="project" value="InterPro"/>
</dbReference>
<accession>A0A433U3A2</accession>
<feature type="region of interest" description="Disordered" evidence="1">
    <location>
        <begin position="62"/>
        <end position="95"/>
    </location>
</feature>
<dbReference type="AlphaFoldDB" id="A0A433U3A2"/>